<protein>
    <submittedName>
        <fullName evidence="1">Uncharacterized protein</fullName>
    </submittedName>
</protein>
<evidence type="ECO:0000313" key="1">
    <source>
        <dbReference type="EMBL" id="EWS71401.1"/>
    </source>
</evidence>
<dbReference type="GeneID" id="24440696"/>
<dbReference type="SUPFAM" id="SSF55874">
    <property type="entry name" value="ATPase domain of HSP90 chaperone/DNA topoisomerase II/histidine kinase"/>
    <property type="match status" value="2"/>
</dbReference>
<organism evidence="1 2">
    <name type="scientific">Tetrahymena thermophila (strain SB210)</name>
    <dbReference type="NCBI Taxonomy" id="312017"/>
    <lineage>
        <taxon>Eukaryota</taxon>
        <taxon>Sar</taxon>
        <taxon>Alveolata</taxon>
        <taxon>Ciliophora</taxon>
        <taxon>Intramacronucleata</taxon>
        <taxon>Oligohymenophorea</taxon>
        <taxon>Hymenostomatida</taxon>
        <taxon>Tetrahymenina</taxon>
        <taxon>Tetrahymenidae</taxon>
        <taxon>Tetrahymena</taxon>
    </lineage>
</organism>
<evidence type="ECO:0000313" key="2">
    <source>
        <dbReference type="Proteomes" id="UP000009168"/>
    </source>
</evidence>
<gene>
    <name evidence="1" type="ORF">TTHERM_000790839</name>
</gene>
<dbReference type="AlphaFoldDB" id="W7XCD2"/>
<dbReference type="EMBL" id="GG662316">
    <property type="protein sequence ID" value="EWS71401.1"/>
    <property type="molecule type" value="Genomic_DNA"/>
</dbReference>
<dbReference type="InParanoid" id="W7XCD2"/>
<dbReference type="KEGG" id="tet:TTHERM_000790839"/>
<accession>W7XCD2</accession>
<keyword evidence="2" id="KW-1185">Reference proteome</keyword>
<dbReference type="eggNOG" id="ENOG502SXCU">
    <property type="taxonomic scope" value="Eukaryota"/>
</dbReference>
<sequence length="640" mass="75434">MLTAYYENQKNFRSTFLLRDGEREWTQIIKKGLLQNIITVQYNIKNNEIKLDLINQQAQKQFNIYNQQQFTAFSRKVHIYDQISDYQQSPKPLDQKKIIGNLSVSQHRNTLENKIITLIQQYMLQKKDKACAKLINKQNEAKQYKNQNPKNKQVSTSCIQDQDNQTNYLFYGVYRTSEENAEQIISIKVTVYRFKTQYSCCLVLSEKTKKIKIKSLEEINFGLQNNIFQLCKFTGEKLQSILINVQNQNFVKAVISQGLNQIYNYRDHANVLKNQFKIKFENLPISQISLDQFQQCISQRYFDKANEIDLRFQFQNCNTSNFINTYVEYFYQAIMNLIDNSIKHQNNNGPNTPRKSYYGQNHVLEKSELKIRKSKYIQKSPQTKKQIDDSKNNNFLSCRNKQEETQTQKTLVSIKEIIISLELLKGENEQSNIFKVSVTDQGKGMSLEDLIYILEIVGTQNPVYKPDYQNYSFLGWKNNLQIIGKLGPFYNFYIKRNINQGLEYHFYIYQNIDILNNSEQKQCKVFQNSLFDKSLIESNNEYFHINNLSELKERRNLFNSFSKNVIKSNVSLTFTNCNIAFQQYVNNHNADAAKQDEPNSSISISSEKFFTSNIYFQKFNTKFVESFSPKQQDQKFPKQS</sequence>
<dbReference type="RefSeq" id="XP_012656073.1">
    <property type="nucleotide sequence ID" value="XM_012800619.1"/>
</dbReference>
<dbReference type="Gene3D" id="3.30.565.10">
    <property type="entry name" value="Histidine kinase-like ATPase, C-terminal domain"/>
    <property type="match status" value="1"/>
</dbReference>
<dbReference type="InterPro" id="IPR036890">
    <property type="entry name" value="HATPase_C_sf"/>
</dbReference>
<dbReference type="Proteomes" id="UP000009168">
    <property type="component" value="Unassembled WGS sequence"/>
</dbReference>
<reference evidence="2" key="1">
    <citation type="journal article" date="2006" name="PLoS Biol.">
        <title>Macronuclear genome sequence of the ciliate Tetrahymena thermophila, a model eukaryote.</title>
        <authorList>
            <person name="Eisen J.A."/>
            <person name="Coyne R.S."/>
            <person name="Wu M."/>
            <person name="Wu D."/>
            <person name="Thiagarajan M."/>
            <person name="Wortman J.R."/>
            <person name="Badger J.H."/>
            <person name="Ren Q."/>
            <person name="Amedeo P."/>
            <person name="Jones K.M."/>
            <person name="Tallon L.J."/>
            <person name="Delcher A.L."/>
            <person name="Salzberg S.L."/>
            <person name="Silva J.C."/>
            <person name="Haas B.J."/>
            <person name="Majoros W.H."/>
            <person name="Farzad M."/>
            <person name="Carlton J.M."/>
            <person name="Smith R.K. Jr."/>
            <person name="Garg J."/>
            <person name="Pearlman R.E."/>
            <person name="Karrer K.M."/>
            <person name="Sun L."/>
            <person name="Manning G."/>
            <person name="Elde N.C."/>
            <person name="Turkewitz A.P."/>
            <person name="Asai D.J."/>
            <person name="Wilkes D.E."/>
            <person name="Wang Y."/>
            <person name="Cai H."/>
            <person name="Collins K."/>
            <person name="Stewart B.A."/>
            <person name="Lee S.R."/>
            <person name="Wilamowska K."/>
            <person name="Weinberg Z."/>
            <person name="Ruzzo W.L."/>
            <person name="Wloga D."/>
            <person name="Gaertig J."/>
            <person name="Frankel J."/>
            <person name="Tsao C.-C."/>
            <person name="Gorovsky M.A."/>
            <person name="Keeling P.J."/>
            <person name="Waller R.F."/>
            <person name="Patron N.J."/>
            <person name="Cherry J.M."/>
            <person name="Stover N.A."/>
            <person name="Krieger C.J."/>
            <person name="del Toro C."/>
            <person name="Ryder H.F."/>
            <person name="Williamson S.C."/>
            <person name="Barbeau R.A."/>
            <person name="Hamilton E.P."/>
            <person name="Orias E."/>
        </authorList>
    </citation>
    <scope>NUCLEOTIDE SEQUENCE [LARGE SCALE GENOMIC DNA]</scope>
    <source>
        <strain evidence="2">SB210</strain>
    </source>
</reference>
<name>W7XCD2_TETTS</name>
<proteinExistence type="predicted"/>